<name>A0A4P7MXC7_PYROR</name>
<dbReference type="AlphaFoldDB" id="A0A4P7MXC7"/>
<sequence>MKLYAICFSIKWPRSRRDCLFVPGDEVELLKRLRGWSALPVCRCSREHQSLPLGLSIQNLDQTNIGALKTTCHSRRTTISRPTLDETIVVLKEELIQVNPLSFARMSSDIAHDDCEGRFWACPYFSVQPSLLLGTVPNFGEVFESNG</sequence>
<evidence type="ECO:0000313" key="1">
    <source>
        <dbReference type="EMBL" id="QBZ54679.1"/>
    </source>
</evidence>
<dbReference type="Proteomes" id="UP000294847">
    <property type="component" value="Chromosome 1"/>
</dbReference>
<reference evidence="1 2" key="1">
    <citation type="journal article" date="2019" name="Mol. Biol. Evol.">
        <title>Blast fungal genomes show frequent chromosomal changes, gene gains and losses, and effector gene turnover.</title>
        <authorList>
            <person name="Gomez Luciano L.B."/>
            <person name="Jason Tsai I."/>
            <person name="Chuma I."/>
            <person name="Tosa Y."/>
            <person name="Chen Y.H."/>
            <person name="Li J.Y."/>
            <person name="Li M.Y."/>
            <person name="Jade Lu M.Y."/>
            <person name="Nakayashiki H."/>
            <person name="Li W.H."/>
        </authorList>
    </citation>
    <scope>NUCLEOTIDE SEQUENCE [LARGE SCALE GENOMIC DNA]</scope>
    <source>
        <strain evidence="1">MZ5-1-6</strain>
    </source>
</reference>
<accession>A0A4P7MXC7</accession>
<gene>
    <name evidence="1" type="ORF">PoMZ_10388</name>
</gene>
<organism evidence="1 2">
    <name type="scientific">Pyricularia oryzae</name>
    <name type="common">Rice blast fungus</name>
    <name type="synonym">Magnaporthe oryzae</name>
    <dbReference type="NCBI Taxonomy" id="318829"/>
    <lineage>
        <taxon>Eukaryota</taxon>
        <taxon>Fungi</taxon>
        <taxon>Dikarya</taxon>
        <taxon>Ascomycota</taxon>
        <taxon>Pezizomycotina</taxon>
        <taxon>Sordariomycetes</taxon>
        <taxon>Sordariomycetidae</taxon>
        <taxon>Magnaporthales</taxon>
        <taxon>Pyriculariaceae</taxon>
        <taxon>Pyricularia</taxon>
    </lineage>
</organism>
<evidence type="ECO:0000313" key="2">
    <source>
        <dbReference type="Proteomes" id="UP000294847"/>
    </source>
</evidence>
<protein>
    <submittedName>
        <fullName evidence="1">Uncharacterized protein</fullName>
    </submittedName>
</protein>
<proteinExistence type="predicted"/>
<dbReference type="EMBL" id="CP034204">
    <property type="protein sequence ID" value="QBZ54679.1"/>
    <property type="molecule type" value="Genomic_DNA"/>
</dbReference>